<dbReference type="RefSeq" id="WP_344703692.1">
    <property type="nucleotide sequence ID" value="NZ_BAAAZT010000066.1"/>
</dbReference>
<accession>A0ABP7LPC3</accession>
<keyword evidence="2" id="KW-0808">Transferase</keyword>
<dbReference type="Pfam" id="PF13439">
    <property type="entry name" value="Glyco_transf_4"/>
    <property type="match status" value="1"/>
</dbReference>
<reference evidence="6" key="1">
    <citation type="journal article" date="2019" name="Int. J. Syst. Evol. Microbiol.">
        <title>The Global Catalogue of Microorganisms (GCM) 10K type strain sequencing project: providing services to taxonomists for standard genome sequencing and annotation.</title>
        <authorList>
            <consortium name="The Broad Institute Genomics Platform"/>
            <consortium name="The Broad Institute Genome Sequencing Center for Infectious Disease"/>
            <person name="Wu L."/>
            <person name="Ma J."/>
        </authorList>
    </citation>
    <scope>NUCLEOTIDE SEQUENCE [LARGE SCALE GENOMIC DNA]</scope>
    <source>
        <strain evidence="6">JCM 16914</strain>
    </source>
</reference>
<dbReference type="SUPFAM" id="SSF53756">
    <property type="entry name" value="UDP-Glycosyltransferase/glycogen phosphorylase"/>
    <property type="match status" value="1"/>
</dbReference>
<organism evidence="5 6">
    <name type="scientific">Halomonas cibimaris</name>
    <dbReference type="NCBI Taxonomy" id="657012"/>
    <lineage>
        <taxon>Bacteria</taxon>
        <taxon>Pseudomonadati</taxon>
        <taxon>Pseudomonadota</taxon>
        <taxon>Gammaproteobacteria</taxon>
        <taxon>Oceanospirillales</taxon>
        <taxon>Halomonadaceae</taxon>
        <taxon>Halomonas</taxon>
    </lineage>
</organism>
<dbReference type="PANTHER" id="PTHR12526:SF510">
    <property type="entry name" value="D-INOSITOL 3-PHOSPHATE GLYCOSYLTRANSFERASE"/>
    <property type="match status" value="1"/>
</dbReference>
<keyword evidence="1" id="KW-0328">Glycosyltransferase</keyword>
<dbReference type="InterPro" id="IPR028098">
    <property type="entry name" value="Glyco_trans_4-like_N"/>
</dbReference>
<evidence type="ECO:0000259" key="3">
    <source>
        <dbReference type="Pfam" id="PF00534"/>
    </source>
</evidence>
<evidence type="ECO:0000259" key="4">
    <source>
        <dbReference type="Pfam" id="PF13439"/>
    </source>
</evidence>
<dbReference type="Pfam" id="PF00534">
    <property type="entry name" value="Glycos_transf_1"/>
    <property type="match status" value="1"/>
</dbReference>
<gene>
    <name evidence="5" type="ORF">GCM10022228_13830</name>
</gene>
<name>A0ABP7LPC3_9GAMM</name>
<feature type="domain" description="Glycosyl transferase family 1" evidence="3">
    <location>
        <begin position="192"/>
        <end position="330"/>
    </location>
</feature>
<evidence type="ECO:0000256" key="1">
    <source>
        <dbReference type="ARBA" id="ARBA00022676"/>
    </source>
</evidence>
<dbReference type="Proteomes" id="UP001500133">
    <property type="component" value="Unassembled WGS sequence"/>
</dbReference>
<evidence type="ECO:0000313" key="6">
    <source>
        <dbReference type="Proteomes" id="UP001500133"/>
    </source>
</evidence>
<comment type="caution">
    <text evidence="5">The sequence shown here is derived from an EMBL/GenBank/DDBJ whole genome shotgun (WGS) entry which is preliminary data.</text>
</comment>
<keyword evidence="6" id="KW-1185">Reference proteome</keyword>
<proteinExistence type="predicted"/>
<feature type="domain" description="Glycosyltransferase subfamily 4-like N-terminal" evidence="4">
    <location>
        <begin position="14"/>
        <end position="171"/>
    </location>
</feature>
<dbReference type="PANTHER" id="PTHR12526">
    <property type="entry name" value="GLYCOSYLTRANSFERASE"/>
    <property type="match status" value="1"/>
</dbReference>
<sequence length="376" mass="41981">MKIALVHMRHAASGGTERFLNALSRYLAERSEDVTIICRSHVAPSHPAIRFVRLRPLSVGKAQRMWRFARAVERHIRAADYDLVYGLGKTWTHDLLRIGGGTVHHHLAAKPQSQQRRKDRIAARIEAKAMAPGAYYHVVSNSRQSDREIAEAYGVPAERRSVIHNFVDTRRFDPARLGDEPHELARELGLESAKAPTFLFLGTGYERKGLAAALKAFALLESDATLLIVGRDSRQAEYEALARQLGVAERCRFLGEQSAPERYFALADCYLLPARYEPFGFTVLEALACGTPVITTRHCGAQEVVTPEVATVLERADDARALADAMTYWAARRHAPGLGQRCRALALSLDIDAVMAENYRCILDVYRQKQAHPCQT</sequence>
<dbReference type="CDD" id="cd03811">
    <property type="entry name" value="GT4_GT28_WabH-like"/>
    <property type="match status" value="1"/>
</dbReference>
<protein>
    <submittedName>
        <fullName evidence="5">Glycosyltransferase family 4 protein</fullName>
    </submittedName>
</protein>
<dbReference type="InterPro" id="IPR001296">
    <property type="entry name" value="Glyco_trans_1"/>
</dbReference>
<evidence type="ECO:0000256" key="2">
    <source>
        <dbReference type="ARBA" id="ARBA00022679"/>
    </source>
</evidence>
<dbReference type="Gene3D" id="3.40.50.2000">
    <property type="entry name" value="Glycogen Phosphorylase B"/>
    <property type="match status" value="2"/>
</dbReference>
<evidence type="ECO:0000313" key="5">
    <source>
        <dbReference type="EMBL" id="GAA3904894.1"/>
    </source>
</evidence>
<dbReference type="EMBL" id="BAAAZT010000066">
    <property type="protein sequence ID" value="GAA3904894.1"/>
    <property type="molecule type" value="Genomic_DNA"/>
</dbReference>